<feature type="region of interest" description="Disordered" evidence="1">
    <location>
        <begin position="300"/>
        <end position="352"/>
    </location>
</feature>
<feature type="domain" description="Virulence-associated protein E-like" evidence="2">
    <location>
        <begin position="462"/>
        <end position="676"/>
    </location>
</feature>
<dbReference type="GO" id="GO:0016817">
    <property type="term" value="F:hydrolase activity, acting on acid anhydrides"/>
    <property type="evidence" value="ECO:0007669"/>
    <property type="project" value="InterPro"/>
</dbReference>
<sequence>MSAAIEWDNIPYALAERRQWLLWRFEEKPGDKKPRKVPYYANGKRRTGKQGNEADRAQLVQLDDVVSALLTAPDRWAGIGFAFLPGDGLIGIDLDKVIDPETGEMQDRALAIVQACASFTEYSPSGTGLHIYVLGETQSAKSNDIGVEVFCGRQFFTVTGRRLSDTPPDAQPISPEVLGRLHATIAQAKAKPERAAAPARERAATPAPAGSGYADRARIESALAYVDADIGYNDWLAIGMALYDALGEQAGFSVWDYWSSKGGKYQGADSLIPHWRSFGGRAPGGDGVIFRLAMLGGWQPPRKQRPMADPPPAPAVDESAGTAPDPEPAAQAAGGGGGEDGPPPDIEVPDSPKPWADRLFFRGRFLMDCRENVYLFLNHHPQLAGMLAADTFARKIRIMRPPPWHSGPFVPGEEWREDHNYRLGMWLGETQSLVIRSVDTLALAAGWVAREAPFNPVQDFVQAVEWDRQERLPSFLTDYLGVAPSTYATLSGTYFWVSLIARIMQPGAVVRSMPILEGPQFQGKSTVVRIIGGQWYSDTPLDLNSKDVYQNIQGVLVYEIAELDAFNKAESTRIKAFISSLRDRFRAPYDREPADHLRQTVFMGTTNQDEYFKDSTGNTRYWPWRTQAVGRINLEALARDRDQLFAEAFWRWQQDERWHPTREEQEAFFEPEQREREIDDPWEAQLAKWLKEVTKDRVTALDVLLDCLKVEPSKIDNTRQMPTRIGIVMKRLGWTKGRDTTGARERYWMRPEAWKAGVKANEPARDPWEGDDVPI</sequence>
<dbReference type="eggNOG" id="COG4983">
    <property type="taxonomic scope" value="Bacteria"/>
</dbReference>
<dbReference type="AlphaFoldDB" id="F5R894"/>
<evidence type="ECO:0000256" key="1">
    <source>
        <dbReference type="SAM" id="MobiDB-lite"/>
    </source>
</evidence>
<proteinExistence type="predicted"/>
<dbReference type="InterPro" id="IPR007936">
    <property type="entry name" value="VapE-like_dom"/>
</dbReference>
<evidence type="ECO:0000313" key="4">
    <source>
        <dbReference type="EMBL" id="EGK73352.1"/>
    </source>
</evidence>
<keyword evidence="5" id="KW-1185">Reference proteome</keyword>
<feature type="region of interest" description="Disordered" evidence="1">
    <location>
        <begin position="30"/>
        <end position="52"/>
    </location>
</feature>
<dbReference type="Pfam" id="PF08707">
    <property type="entry name" value="PriCT_2"/>
    <property type="match status" value="1"/>
</dbReference>
<comment type="caution">
    <text evidence="4">The sequence shown here is derived from an EMBL/GenBank/DDBJ whole genome shotgun (WGS) entry which is preliminary data.</text>
</comment>
<accession>F5R894</accession>
<dbReference type="InterPro" id="IPR014819">
    <property type="entry name" value="PriCT_2"/>
</dbReference>
<feature type="compositionally biased region" description="Basic and acidic residues" evidence="1">
    <location>
        <begin position="191"/>
        <end position="203"/>
    </location>
</feature>
<evidence type="ECO:0000259" key="2">
    <source>
        <dbReference type="Pfam" id="PF05272"/>
    </source>
</evidence>
<dbReference type="PANTHER" id="PTHR34985:SF1">
    <property type="entry name" value="SLR0554 PROTEIN"/>
    <property type="match status" value="1"/>
</dbReference>
<dbReference type="PANTHER" id="PTHR34985">
    <property type="entry name" value="SLR0554 PROTEIN"/>
    <property type="match status" value="1"/>
</dbReference>
<name>F5R894_METUF</name>
<organism evidence="4 5">
    <name type="scientific">Methyloversatilis universalis (strain ATCC BAA-1314 / DSM 25237 / JCM 13912 / CCUG 52030 / FAM5)</name>
    <dbReference type="NCBI Taxonomy" id="1000565"/>
    <lineage>
        <taxon>Bacteria</taxon>
        <taxon>Pseudomonadati</taxon>
        <taxon>Pseudomonadota</taxon>
        <taxon>Betaproteobacteria</taxon>
        <taxon>Nitrosomonadales</taxon>
        <taxon>Sterolibacteriaceae</taxon>
        <taxon>Methyloversatilis</taxon>
    </lineage>
</organism>
<dbReference type="OrthoDB" id="784829at2"/>
<evidence type="ECO:0000259" key="3">
    <source>
        <dbReference type="Pfam" id="PF08707"/>
    </source>
</evidence>
<protein>
    <submittedName>
        <fullName evidence="4">Uncharacterized protein</fullName>
    </submittedName>
</protein>
<dbReference type="STRING" id="1000565.METUNv1_00530"/>
<dbReference type="RefSeq" id="WP_008058545.1">
    <property type="nucleotide sequence ID" value="NZ_AFHG01000029.1"/>
</dbReference>
<dbReference type="Proteomes" id="UP000005019">
    <property type="component" value="Unassembled WGS sequence"/>
</dbReference>
<dbReference type="Pfam" id="PF05272">
    <property type="entry name" value="VapE-like_dom"/>
    <property type="match status" value="1"/>
</dbReference>
<feature type="domain" description="Primase C-terminal 2" evidence="3">
    <location>
        <begin position="220"/>
        <end position="293"/>
    </location>
</feature>
<dbReference type="EMBL" id="AFHG01000029">
    <property type="protein sequence ID" value="EGK73352.1"/>
    <property type="molecule type" value="Genomic_DNA"/>
</dbReference>
<feature type="region of interest" description="Disordered" evidence="1">
    <location>
        <begin position="191"/>
        <end position="212"/>
    </location>
</feature>
<dbReference type="eggNOG" id="COG5545">
    <property type="taxonomic scope" value="Bacteria"/>
</dbReference>
<gene>
    <name evidence="4" type="ORF">METUNv1_00530</name>
</gene>
<evidence type="ECO:0000313" key="5">
    <source>
        <dbReference type="Proteomes" id="UP000005019"/>
    </source>
</evidence>
<reference evidence="4 5" key="1">
    <citation type="journal article" date="2011" name="J. Bacteriol.">
        <title>Genome sequence of Methyloversatilis universalis FAM5T, a methylotrophic representative of the order Rhodocyclales.</title>
        <authorList>
            <person name="Kittichotirat W."/>
            <person name="Good N.M."/>
            <person name="Hall R."/>
            <person name="Bringel F."/>
            <person name="Lajus A."/>
            <person name="Medigue C."/>
            <person name="Smalley N.E."/>
            <person name="Beck D."/>
            <person name="Bumgarner R."/>
            <person name="Vuilleumier S."/>
            <person name="Kalyuzhnaya M.G."/>
        </authorList>
    </citation>
    <scope>NUCLEOTIDE SEQUENCE [LARGE SCALE GENOMIC DNA]</scope>
    <source>
        <strain evidence="5">ATCC BAA-1314 / JCM 13912 / FAM5</strain>
    </source>
</reference>